<name>A0A2U2PG79_9SPHI</name>
<dbReference type="OrthoDB" id="698553at2"/>
<evidence type="ECO:0000256" key="1">
    <source>
        <dbReference type="SAM" id="SignalP"/>
    </source>
</evidence>
<comment type="caution">
    <text evidence="2">The sequence shown here is derived from an EMBL/GenBank/DDBJ whole genome shotgun (WGS) entry which is preliminary data.</text>
</comment>
<dbReference type="EMBL" id="QEAS01000009">
    <property type="protein sequence ID" value="PWG80334.1"/>
    <property type="molecule type" value="Genomic_DNA"/>
</dbReference>
<accession>A0A2U2PG79</accession>
<dbReference type="Gene3D" id="2.120.10.30">
    <property type="entry name" value="TolB, C-terminal domain"/>
    <property type="match status" value="1"/>
</dbReference>
<dbReference type="Pfam" id="PF07676">
    <property type="entry name" value="PD40"/>
    <property type="match status" value="1"/>
</dbReference>
<evidence type="ECO:0000313" key="3">
    <source>
        <dbReference type="Proteomes" id="UP000245647"/>
    </source>
</evidence>
<protein>
    <recommendedName>
        <fullName evidence="4">WD40 repeat protein</fullName>
    </recommendedName>
</protein>
<dbReference type="Proteomes" id="UP000245647">
    <property type="component" value="Unassembled WGS sequence"/>
</dbReference>
<feature type="signal peptide" evidence="1">
    <location>
        <begin position="1"/>
        <end position="20"/>
    </location>
</feature>
<dbReference type="AlphaFoldDB" id="A0A2U2PG79"/>
<organism evidence="2 3">
    <name type="scientific">Pararcticibacter amylolyticus</name>
    <dbReference type="NCBI Taxonomy" id="2173175"/>
    <lineage>
        <taxon>Bacteria</taxon>
        <taxon>Pseudomonadati</taxon>
        <taxon>Bacteroidota</taxon>
        <taxon>Sphingobacteriia</taxon>
        <taxon>Sphingobacteriales</taxon>
        <taxon>Sphingobacteriaceae</taxon>
        <taxon>Pararcticibacter</taxon>
    </lineage>
</organism>
<proteinExistence type="predicted"/>
<reference evidence="2 3" key="1">
    <citation type="submission" date="2018-04" db="EMBL/GenBank/DDBJ databases">
        <title>Pedobacter chongqingensis sp. nov., isolated from a rottenly hemp rope.</title>
        <authorList>
            <person name="Cai Y."/>
        </authorList>
    </citation>
    <scope>NUCLEOTIDE SEQUENCE [LARGE SCALE GENOMIC DNA]</scope>
    <source>
        <strain evidence="2 3">FJ4-8</strain>
    </source>
</reference>
<feature type="chain" id="PRO_5015570853" description="WD40 repeat protein" evidence="1">
    <location>
        <begin position="21"/>
        <end position="326"/>
    </location>
</feature>
<keyword evidence="1" id="KW-0732">Signal</keyword>
<evidence type="ECO:0000313" key="2">
    <source>
        <dbReference type="EMBL" id="PWG80334.1"/>
    </source>
</evidence>
<dbReference type="InterPro" id="IPR011659">
    <property type="entry name" value="WD40"/>
</dbReference>
<sequence length="326" mass="36207">MKTFKILWRTGLIFSLFLLACSKDHDTGEGDSANGQYPSSLTGTIYYDWATEGILQVQLPSGTGGSFIPDNTKLNNFDVSRDGKYRLTSVNASRVGNNDVRFTLSNLKDGSIVHEFIYNAPAGYNYSKGWLSPDNTLILVRSNDKEDGITILKVNGEFVTRITDIGGEPFSMHDMQMWLPNNEILLTHGKNIIRSAPPYKNGALVKQMEYEGWGDLTVNHQGTQLALRIDKHIYTMNIDGSDLKQVTTSNFQEAAPAFSPDGKYLLVGADYRQAGVFSYIWDLKIIPNDGKQYNVGPVEANSPEVIPVILKGKDKVEKAGGQVIWR</sequence>
<dbReference type="RefSeq" id="WP_109416041.1">
    <property type="nucleotide sequence ID" value="NZ_QEAS01000009.1"/>
</dbReference>
<keyword evidence="3" id="KW-1185">Reference proteome</keyword>
<dbReference type="SUPFAM" id="SSF82171">
    <property type="entry name" value="DPP6 N-terminal domain-like"/>
    <property type="match status" value="1"/>
</dbReference>
<dbReference type="PROSITE" id="PS51257">
    <property type="entry name" value="PROKAR_LIPOPROTEIN"/>
    <property type="match status" value="1"/>
</dbReference>
<dbReference type="InterPro" id="IPR011042">
    <property type="entry name" value="6-blade_b-propeller_TolB-like"/>
</dbReference>
<evidence type="ECO:0008006" key="4">
    <source>
        <dbReference type="Google" id="ProtNLM"/>
    </source>
</evidence>
<gene>
    <name evidence="2" type="ORF">DDR33_12025</name>
</gene>